<dbReference type="AlphaFoldDB" id="A0A1C7LRD0"/>
<feature type="compositionally biased region" description="Low complexity" evidence="2">
    <location>
        <begin position="99"/>
        <end position="110"/>
    </location>
</feature>
<gene>
    <name evidence="4" type="primary">mei2</name>
    <name evidence="4" type="ORF">A0H81_12914</name>
</gene>
<feature type="region of interest" description="Disordered" evidence="2">
    <location>
        <begin position="405"/>
        <end position="444"/>
    </location>
</feature>
<dbReference type="InterPro" id="IPR007201">
    <property type="entry name" value="Mei2-like_Rrm_C"/>
</dbReference>
<dbReference type="InterPro" id="IPR012677">
    <property type="entry name" value="Nucleotide-bd_a/b_plait_sf"/>
</dbReference>
<dbReference type="STRING" id="5627.A0A1C7LRD0"/>
<feature type="domain" description="Mei2-like C-terminal RNA recognition motif" evidence="3">
    <location>
        <begin position="630"/>
        <end position="720"/>
    </location>
</feature>
<dbReference type="EMBL" id="LUGG01000025">
    <property type="protein sequence ID" value="OBZ67253.1"/>
    <property type="molecule type" value="Genomic_DNA"/>
</dbReference>
<evidence type="ECO:0000256" key="2">
    <source>
        <dbReference type="SAM" id="MobiDB-lite"/>
    </source>
</evidence>
<sequence>MDHHSVPFPTSQAEEAQNPVKRPAIPPRLHSTPSLPNLWHPSQYGPTSSDLAQQLQARYRPHLRPLDLASSPTSSPSKFKGVPESPRRGPPPLTPPLTPSSSFNSATHDTPPTPPEPHSPLRWIQSSERSFMGSPTNSKPVSFPHAGYLTPSSDERTFSLDVQEYKGINPLPDVLLDEASNESSSRFLLVHNVPPTASSVTLRAAFASMGDIKGILVRFQATHGVVILAFYDVRHAIRAQRQISEQIFDVLEDARLDARFVAPSALESVTGKSAFVAQTDGALYVNVEAHLLQPGNLQNVLASFGELLSFKPAGADPNDQTFHVEYYDVRDAASALKALNNRTIFGARLHLFTAQDSQAQESSDPFQTTGAEKSMLFQAPLPLSADNLHLNSHEQHADIGQRGMEGRVRPRSVSASEGMGTPDAVRKLRKGRESPQEHSRRSSNDLFFDAVGKVIVQPPPPTRPRSISMGPEELAGTARLLQAGAAFVPVAPAYHYAEHPYGYGYPGVETDAGANHWAYASPPASGVEYYLPFQQKATVYQHPQAPPTPRNFAEQRRKNETRDIDLTDSAPYALVPGLPSSQPYHASQSSGVDIAPADEDQAAFGKGAGRSAGEKNHLNIASIEEGTDTRTTVMIKNIPNKMSDKDLLAFINKVCPRRIDFMYLRMDFQNGCNVGYAFVNFISVQDLLHFAKTQLGVKWNMYSSEKVLQMCYATYQGKEA</sequence>
<evidence type="ECO:0000259" key="3">
    <source>
        <dbReference type="Pfam" id="PF04059"/>
    </source>
</evidence>
<name>A0A1C7LRD0_GRIFR</name>
<keyword evidence="1" id="KW-0694">RNA-binding</keyword>
<reference evidence="4 5" key="1">
    <citation type="submission" date="2016-03" db="EMBL/GenBank/DDBJ databases">
        <title>Whole genome sequencing of Grifola frondosa 9006-11.</title>
        <authorList>
            <person name="Min B."/>
            <person name="Park H."/>
            <person name="Kim J.-G."/>
            <person name="Cho H."/>
            <person name="Oh Y.-L."/>
            <person name="Kong W.-S."/>
            <person name="Choi I.-G."/>
        </authorList>
    </citation>
    <scope>NUCLEOTIDE SEQUENCE [LARGE SCALE GENOMIC DNA]</scope>
    <source>
        <strain evidence="4 5">9006-11</strain>
    </source>
</reference>
<accession>A0A1C7LRD0</accession>
<dbReference type="GO" id="GO:0003723">
    <property type="term" value="F:RNA binding"/>
    <property type="evidence" value="ECO:0007669"/>
    <property type="project" value="UniProtKB-KW"/>
</dbReference>
<dbReference type="PANTHER" id="PTHR23189">
    <property type="entry name" value="RNA RECOGNITION MOTIF-CONTAINING"/>
    <property type="match status" value="1"/>
</dbReference>
<dbReference type="OrthoDB" id="417481at2759"/>
<feature type="compositionally biased region" description="Polar residues" evidence="2">
    <location>
        <begin position="44"/>
        <end position="56"/>
    </location>
</feature>
<dbReference type="SUPFAM" id="SSF54928">
    <property type="entry name" value="RNA-binding domain, RBD"/>
    <property type="match status" value="2"/>
</dbReference>
<feature type="compositionally biased region" description="Pro residues" evidence="2">
    <location>
        <begin position="88"/>
        <end position="98"/>
    </location>
</feature>
<evidence type="ECO:0000256" key="1">
    <source>
        <dbReference type="ARBA" id="ARBA00022884"/>
    </source>
</evidence>
<dbReference type="Pfam" id="PF04059">
    <property type="entry name" value="RRM_2"/>
    <property type="match status" value="1"/>
</dbReference>
<dbReference type="Proteomes" id="UP000092993">
    <property type="component" value="Unassembled WGS sequence"/>
</dbReference>
<proteinExistence type="predicted"/>
<dbReference type="InterPro" id="IPR035979">
    <property type="entry name" value="RBD_domain_sf"/>
</dbReference>
<comment type="caution">
    <text evidence="4">The sequence shown here is derived from an EMBL/GenBank/DDBJ whole genome shotgun (WGS) entry which is preliminary data.</text>
</comment>
<evidence type="ECO:0000313" key="4">
    <source>
        <dbReference type="EMBL" id="OBZ67253.1"/>
    </source>
</evidence>
<dbReference type="OMA" id="GLYHHRP"/>
<protein>
    <submittedName>
        <fullName evidence="4">Meiosis protein mei2</fullName>
    </submittedName>
</protein>
<organism evidence="4 5">
    <name type="scientific">Grifola frondosa</name>
    <name type="common">Maitake</name>
    <name type="synonym">Polyporus frondosus</name>
    <dbReference type="NCBI Taxonomy" id="5627"/>
    <lineage>
        <taxon>Eukaryota</taxon>
        <taxon>Fungi</taxon>
        <taxon>Dikarya</taxon>
        <taxon>Basidiomycota</taxon>
        <taxon>Agaricomycotina</taxon>
        <taxon>Agaricomycetes</taxon>
        <taxon>Polyporales</taxon>
        <taxon>Grifolaceae</taxon>
        <taxon>Grifola</taxon>
    </lineage>
</organism>
<feature type="region of interest" description="Disordered" evidence="2">
    <location>
        <begin position="1"/>
        <end position="121"/>
    </location>
</feature>
<keyword evidence="5" id="KW-1185">Reference proteome</keyword>
<evidence type="ECO:0000313" key="5">
    <source>
        <dbReference type="Proteomes" id="UP000092993"/>
    </source>
</evidence>
<dbReference type="Gene3D" id="3.30.70.330">
    <property type="match status" value="2"/>
</dbReference>
<feature type="compositionally biased region" description="Basic and acidic residues" evidence="2">
    <location>
        <begin position="431"/>
        <end position="443"/>
    </location>
</feature>